<dbReference type="PANTHER" id="PTHR43874">
    <property type="entry name" value="TWO-COMPONENT RESPONSE REGULATOR"/>
    <property type="match status" value="1"/>
</dbReference>
<dbReference type="InterPro" id="IPR001789">
    <property type="entry name" value="Sig_transdc_resp-reg_receiver"/>
</dbReference>
<dbReference type="SUPFAM" id="SSF46689">
    <property type="entry name" value="Homeodomain-like"/>
    <property type="match status" value="1"/>
</dbReference>
<dbReference type="InterPro" id="IPR006447">
    <property type="entry name" value="Myb_dom_plants"/>
</dbReference>
<dbReference type="PROSITE" id="PS50110">
    <property type="entry name" value="RESPONSE_REGULATORY"/>
    <property type="match status" value="1"/>
</dbReference>
<gene>
    <name evidence="7" type="ORF">BUALT_Bualt19G0049300</name>
</gene>
<sequence length="228" mass="25944">MSHRSFKTGTALMEQNITYKNHVLLVDHDNNHRTLTCGILECFSYRVTTVKLASTALSLLSRGKSQFDFLMENINSPDSCGFKLLHDAAKMDLPVVLLVDDNDVMLTMRALENGALLCINKPVTVEIVKYIWQHVLREKLSGFNENKQLTKMTTYDILQNGELHEKFTYAIEKLGEGRCYPEEILELMNVPGLTRMQVASHLQIPIMHDILKDQLNEASKSDDKESQS</sequence>
<feature type="domain" description="Response regulatory" evidence="6">
    <location>
        <begin position="22"/>
        <end position="136"/>
    </location>
</feature>
<proteinExistence type="predicted"/>
<keyword evidence="1" id="KW-0902">Two-component regulatory system</keyword>
<evidence type="ECO:0000313" key="8">
    <source>
        <dbReference type="Proteomes" id="UP000826271"/>
    </source>
</evidence>
<dbReference type="Gene3D" id="1.10.10.60">
    <property type="entry name" value="Homeodomain-like"/>
    <property type="match status" value="1"/>
</dbReference>
<evidence type="ECO:0000256" key="1">
    <source>
        <dbReference type="ARBA" id="ARBA00023012"/>
    </source>
</evidence>
<keyword evidence="8" id="KW-1185">Reference proteome</keyword>
<dbReference type="AlphaFoldDB" id="A0AAV6W1S5"/>
<dbReference type="InterPro" id="IPR045279">
    <property type="entry name" value="ARR-like"/>
</dbReference>
<dbReference type="GO" id="GO:0009736">
    <property type="term" value="P:cytokinin-activated signaling pathway"/>
    <property type="evidence" value="ECO:0007669"/>
    <property type="project" value="InterPro"/>
</dbReference>
<dbReference type="SUPFAM" id="SSF52172">
    <property type="entry name" value="CheY-like"/>
    <property type="match status" value="1"/>
</dbReference>
<comment type="caution">
    <text evidence="7">The sequence shown here is derived from an EMBL/GenBank/DDBJ whole genome shotgun (WGS) entry which is preliminary data.</text>
</comment>
<dbReference type="SMART" id="SM00448">
    <property type="entry name" value="REC"/>
    <property type="match status" value="1"/>
</dbReference>
<name>A0AAV6W1S5_9LAMI</name>
<evidence type="ECO:0000256" key="2">
    <source>
        <dbReference type="ARBA" id="ARBA00023015"/>
    </source>
</evidence>
<evidence type="ECO:0000256" key="3">
    <source>
        <dbReference type="ARBA" id="ARBA00023163"/>
    </source>
</evidence>
<dbReference type="GO" id="GO:0000160">
    <property type="term" value="P:phosphorelay signal transduction system"/>
    <property type="evidence" value="ECO:0007669"/>
    <property type="project" value="UniProtKB-KW"/>
</dbReference>
<comment type="caution">
    <text evidence="5">Lacks conserved residue(s) required for the propagation of feature annotation.</text>
</comment>
<dbReference type="InterPro" id="IPR009057">
    <property type="entry name" value="Homeodomain-like_sf"/>
</dbReference>
<dbReference type="Pfam" id="PF00072">
    <property type="entry name" value="Response_reg"/>
    <property type="match status" value="1"/>
</dbReference>
<dbReference type="Proteomes" id="UP000826271">
    <property type="component" value="Unassembled WGS sequence"/>
</dbReference>
<evidence type="ECO:0000256" key="4">
    <source>
        <dbReference type="ARBA" id="ARBA00023242"/>
    </source>
</evidence>
<organism evidence="7 8">
    <name type="scientific">Buddleja alternifolia</name>
    <dbReference type="NCBI Taxonomy" id="168488"/>
    <lineage>
        <taxon>Eukaryota</taxon>
        <taxon>Viridiplantae</taxon>
        <taxon>Streptophyta</taxon>
        <taxon>Embryophyta</taxon>
        <taxon>Tracheophyta</taxon>
        <taxon>Spermatophyta</taxon>
        <taxon>Magnoliopsida</taxon>
        <taxon>eudicotyledons</taxon>
        <taxon>Gunneridae</taxon>
        <taxon>Pentapetalae</taxon>
        <taxon>asterids</taxon>
        <taxon>lamiids</taxon>
        <taxon>Lamiales</taxon>
        <taxon>Scrophulariaceae</taxon>
        <taxon>Buddlejeae</taxon>
        <taxon>Buddleja</taxon>
    </lineage>
</organism>
<evidence type="ECO:0000256" key="5">
    <source>
        <dbReference type="PROSITE-ProRule" id="PRU00169"/>
    </source>
</evidence>
<keyword evidence="3" id="KW-0804">Transcription</keyword>
<reference evidence="7" key="1">
    <citation type="submission" date="2019-10" db="EMBL/GenBank/DDBJ databases">
        <authorList>
            <person name="Zhang R."/>
            <person name="Pan Y."/>
            <person name="Wang J."/>
            <person name="Ma R."/>
            <person name="Yu S."/>
        </authorList>
    </citation>
    <scope>NUCLEOTIDE SEQUENCE</scope>
    <source>
        <strain evidence="7">LA-IB0</strain>
        <tissue evidence="7">Leaf</tissue>
    </source>
</reference>
<dbReference type="NCBIfam" id="TIGR01557">
    <property type="entry name" value="myb_SHAQKYF"/>
    <property type="match status" value="1"/>
</dbReference>
<accession>A0AAV6W1S5</accession>
<evidence type="ECO:0000313" key="7">
    <source>
        <dbReference type="EMBL" id="KAG8363696.1"/>
    </source>
</evidence>
<dbReference type="Gene3D" id="3.40.50.2300">
    <property type="match status" value="1"/>
</dbReference>
<dbReference type="GO" id="GO:0003677">
    <property type="term" value="F:DNA binding"/>
    <property type="evidence" value="ECO:0007669"/>
    <property type="project" value="InterPro"/>
</dbReference>
<evidence type="ECO:0000259" key="6">
    <source>
        <dbReference type="PROSITE" id="PS50110"/>
    </source>
</evidence>
<protein>
    <recommendedName>
        <fullName evidence="6">Response regulatory domain-containing protein</fullName>
    </recommendedName>
</protein>
<keyword evidence="4" id="KW-0539">Nucleus</keyword>
<keyword evidence="2" id="KW-0805">Transcription regulation</keyword>
<dbReference type="EMBL" id="WHWC01000019">
    <property type="protein sequence ID" value="KAG8363696.1"/>
    <property type="molecule type" value="Genomic_DNA"/>
</dbReference>
<dbReference type="PANTHER" id="PTHR43874:SF87">
    <property type="entry name" value="HTH MYB-TYPE DOMAIN-CONTAINING PROTEIN"/>
    <property type="match status" value="1"/>
</dbReference>
<dbReference type="InterPro" id="IPR011006">
    <property type="entry name" value="CheY-like_superfamily"/>
</dbReference>